<accession>L7CPS1</accession>
<gene>
    <name evidence="2" type="ORF">RBSWK_00252</name>
</gene>
<dbReference type="Proteomes" id="UP000010959">
    <property type="component" value="Unassembled WGS sequence"/>
</dbReference>
<protein>
    <submittedName>
        <fullName evidence="2">Uncharacterized protein</fullName>
    </submittedName>
</protein>
<evidence type="ECO:0000313" key="2">
    <source>
        <dbReference type="EMBL" id="ELP35845.1"/>
    </source>
</evidence>
<name>L7CPS1_RHOBT</name>
<reference evidence="2 3" key="1">
    <citation type="journal article" date="2013" name="Mar. Genomics">
        <title>Expression of sulfatases in Rhodopirellula baltica and the diversity of sulfatases in the genus Rhodopirellula.</title>
        <authorList>
            <person name="Wegner C.E."/>
            <person name="Richter-Heitmann T."/>
            <person name="Klindworth A."/>
            <person name="Klockow C."/>
            <person name="Richter M."/>
            <person name="Achstetter T."/>
            <person name="Glockner F.O."/>
            <person name="Harder J."/>
        </authorList>
    </citation>
    <scope>NUCLEOTIDE SEQUENCE [LARGE SCALE GENOMIC DNA]</scope>
    <source>
        <strain evidence="2 3">SWK14</strain>
    </source>
</reference>
<sequence length="43" mass="4752">MDPSGKTAERSGCEESEDESDRESMRRSGGKDRREEAVHSLPG</sequence>
<dbReference type="EMBL" id="AMWG01000006">
    <property type="protein sequence ID" value="ELP35845.1"/>
    <property type="molecule type" value="Genomic_DNA"/>
</dbReference>
<proteinExistence type="predicted"/>
<comment type="caution">
    <text evidence="2">The sequence shown here is derived from an EMBL/GenBank/DDBJ whole genome shotgun (WGS) entry which is preliminary data.</text>
</comment>
<dbReference type="AlphaFoldDB" id="L7CPS1"/>
<evidence type="ECO:0000256" key="1">
    <source>
        <dbReference type="SAM" id="MobiDB-lite"/>
    </source>
</evidence>
<organism evidence="2 3">
    <name type="scientific">Rhodopirellula baltica SWK14</name>
    <dbReference type="NCBI Taxonomy" id="993516"/>
    <lineage>
        <taxon>Bacteria</taxon>
        <taxon>Pseudomonadati</taxon>
        <taxon>Planctomycetota</taxon>
        <taxon>Planctomycetia</taxon>
        <taxon>Pirellulales</taxon>
        <taxon>Pirellulaceae</taxon>
        <taxon>Rhodopirellula</taxon>
    </lineage>
</organism>
<feature type="compositionally biased region" description="Basic and acidic residues" evidence="1">
    <location>
        <begin position="22"/>
        <end position="43"/>
    </location>
</feature>
<feature type="region of interest" description="Disordered" evidence="1">
    <location>
        <begin position="1"/>
        <end position="43"/>
    </location>
</feature>
<evidence type="ECO:0000313" key="3">
    <source>
        <dbReference type="Proteomes" id="UP000010959"/>
    </source>
</evidence>